<dbReference type="SUPFAM" id="SSF50939">
    <property type="entry name" value="Sialidases"/>
    <property type="match status" value="1"/>
</dbReference>
<organism evidence="6 7">
    <name type="scientific">Gracilimonas sediminicola</name>
    <dbReference type="NCBI Taxonomy" id="2952158"/>
    <lineage>
        <taxon>Bacteria</taxon>
        <taxon>Pseudomonadati</taxon>
        <taxon>Balneolota</taxon>
        <taxon>Balneolia</taxon>
        <taxon>Balneolales</taxon>
        <taxon>Balneolaceae</taxon>
        <taxon>Gracilimonas</taxon>
    </lineage>
</organism>
<dbReference type="InterPro" id="IPR002105">
    <property type="entry name" value="Dockerin_1_rpt"/>
</dbReference>
<keyword evidence="2" id="KW-0604">Photosystem II</keyword>
<dbReference type="SUPFAM" id="SSF110296">
    <property type="entry name" value="Oligoxyloglucan reducing end-specific cellobiohydrolase"/>
    <property type="match status" value="1"/>
</dbReference>
<feature type="domain" description="Photosynthesis system II assembly factor Ycf48/Hcf136-like" evidence="4">
    <location>
        <begin position="147"/>
        <end position="229"/>
    </location>
</feature>
<reference evidence="6" key="1">
    <citation type="submission" date="2022-06" db="EMBL/GenBank/DDBJ databases">
        <title>Gracilimonas sp. CAU 1638 isolated from sea sediment.</title>
        <authorList>
            <person name="Kim W."/>
        </authorList>
    </citation>
    <scope>NUCLEOTIDE SEQUENCE</scope>
    <source>
        <strain evidence="6">CAU 1638</strain>
    </source>
</reference>
<dbReference type="Gene3D" id="2.60.40.680">
    <property type="match status" value="1"/>
</dbReference>
<dbReference type="InterPro" id="IPR015943">
    <property type="entry name" value="WD40/YVTN_repeat-like_dom_sf"/>
</dbReference>
<gene>
    <name evidence="6" type="ORF">NM125_07785</name>
</gene>
<dbReference type="EMBL" id="JANDBC010000001">
    <property type="protein sequence ID" value="MCP9291481.1"/>
    <property type="molecule type" value="Genomic_DNA"/>
</dbReference>
<dbReference type="GO" id="GO:0004553">
    <property type="term" value="F:hydrolase activity, hydrolyzing O-glycosyl compounds"/>
    <property type="evidence" value="ECO:0007669"/>
    <property type="project" value="InterPro"/>
</dbReference>
<evidence type="ECO:0000259" key="5">
    <source>
        <dbReference type="Pfam" id="PF18962"/>
    </source>
</evidence>
<dbReference type="PANTHER" id="PTHR47199:SF2">
    <property type="entry name" value="PHOTOSYSTEM II STABILITY_ASSEMBLY FACTOR HCF136, CHLOROPLASTIC"/>
    <property type="match status" value="1"/>
</dbReference>
<dbReference type="CDD" id="cd08547">
    <property type="entry name" value="Type_II_cohesin"/>
    <property type="match status" value="1"/>
</dbReference>
<name>A0A9X2L359_9BACT</name>
<dbReference type="Gene3D" id="1.10.1330.10">
    <property type="entry name" value="Dockerin domain"/>
    <property type="match status" value="1"/>
</dbReference>
<dbReference type="InterPro" id="IPR036439">
    <property type="entry name" value="Dockerin_dom_sf"/>
</dbReference>
<evidence type="ECO:0000313" key="6">
    <source>
        <dbReference type="EMBL" id="MCP9291481.1"/>
    </source>
</evidence>
<protein>
    <submittedName>
        <fullName evidence="6">YCF48-related protein</fullName>
    </submittedName>
</protein>
<feature type="domain" description="Photosynthesis system II assembly factor Ycf48/Hcf136-like" evidence="4">
    <location>
        <begin position="62"/>
        <end position="142"/>
    </location>
</feature>
<dbReference type="Pfam" id="PF00963">
    <property type="entry name" value="Cohesin"/>
    <property type="match status" value="1"/>
</dbReference>
<dbReference type="PANTHER" id="PTHR47199">
    <property type="entry name" value="PHOTOSYSTEM II STABILITY/ASSEMBLY FACTOR HCF136, CHLOROPLASTIC"/>
    <property type="match status" value="1"/>
</dbReference>
<dbReference type="AlphaFoldDB" id="A0A9X2L359"/>
<sequence length="969" mass="105367">MLEAELCKKFGFFSAGDSIGNDALTNVVIGEIMSIKYFLSFFLALLLSFSAYSQSLYQLDPETGVYLRELTLIDETTGFLVGNSGTMKITKDAGSNWEPVNSPTSGTIWGSYFINDQIGWITGDNGYYAKTSDGGNTWSQLIITSDSNERITDIKFFDENKGYASGSDGHLFFTNDGGETWNERYYEASLSPIFFNSVYIKSINEVFTGAANSRIFRTTDGGVSWAEVNYVSGGEGINNFYFIGNTGYAAGGEGLILKTTNGGSSWSDISYPTDSDLRGVYFTDANVGYISGNDGILLKTTNGGSSWSVIDLGTTNTLYFLTGINSNIYTGGASGTLFSTVEPETVDITSISEARSLADNSVVGTEGVVTRVQGSYARIQDETAGIAIFNESGAFRDAITNGQIQKGDSLRIIGLLQNNKGLAEIAGELEFEVLSSGNDLPIAQEVTLNELGQNSEELESKVIRLTGIGIIETDDLLFNENVFYSSTDKFGGVSDVKIYVDAEESVDIIGSTIPDHAFTYTGILSQYDTTDNNVGGYRLIPIEGSDIVEDTEPATVTISFPESISDTVGADIEIPVTLEFDKAATFESFEFSLLYNPQVMDIYELSMDSSVIADFDTMGNRNQTGSIFFTGAGSEEVFNPGNLLTLKVKLLEPGASDLSWNSLFFNEGEPVANPVNGTVEVMDIPRKCGDVTNDGQVTNEDATWILRHGVRLTPQFPLANEDSVYADVTANGWISSYDAAQILKDVVQLDRIFNCAGIASKQAEPLIADWNWRIVEQENEVTIPLEIDISAGMLESVDLEVNIPHGYTFEGFKNKQSGWMNAINQRAGKLYISMIGLGEEERAQLGELIFSGDGSVSDFTATSNLNEVIASQIAPTSSSELPAEFKLYQNYPNPFNPKTTIRYALPEQGLVQLTIYNALGQEVAQLVNEMKPTGTYSVVWNAGDMASGVYVYKITLGNAELTRKLMLIK</sequence>
<keyword evidence="1" id="KW-0602">Photosynthesis</keyword>
<feature type="domain" description="Cohesin" evidence="3">
    <location>
        <begin position="564"/>
        <end position="661"/>
    </location>
</feature>
<dbReference type="RefSeq" id="WP_255134347.1">
    <property type="nucleotide sequence ID" value="NZ_JANDBC010000001.1"/>
</dbReference>
<comment type="caution">
    <text evidence="6">The sequence shown here is derived from an EMBL/GenBank/DDBJ whole genome shotgun (WGS) entry which is preliminary data.</text>
</comment>
<dbReference type="Gene3D" id="2.60.40.4070">
    <property type="match status" value="1"/>
</dbReference>
<feature type="domain" description="Secretion system C-terminal sorting" evidence="5">
    <location>
        <begin position="891"/>
        <end position="966"/>
    </location>
</feature>
<dbReference type="InterPro" id="IPR002102">
    <property type="entry name" value="Cohesin_dom"/>
</dbReference>
<dbReference type="CDD" id="cd15482">
    <property type="entry name" value="Sialidase_non-viral"/>
    <property type="match status" value="1"/>
</dbReference>
<dbReference type="Pfam" id="PF18962">
    <property type="entry name" value="Por_Secre_tail"/>
    <property type="match status" value="1"/>
</dbReference>
<dbReference type="GO" id="GO:0000272">
    <property type="term" value="P:polysaccharide catabolic process"/>
    <property type="evidence" value="ECO:0007669"/>
    <property type="project" value="InterPro"/>
</dbReference>
<keyword evidence="7" id="KW-1185">Reference proteome</keyword>
<dbReference type="Pfam" id="PF14870">
    <property type="entry name" value="PSII_BNR"/>
    <property type="match status" value="3"/>
</dbReference>
<dbReference type="GO" id="GO:0030246">
    <property type="term" value="F:carbohydrate binding"/>
    <property type="evidence" value="ECO:0007669"/>
    <property type="project" value="InterPro"/>
</dbReference>
<dbReference type="InterPro" id="IPR036278">
    <property type="entry name" value="Sialidase_sf"/>
</dbReference>
<dbReference type="Proteomes" id="UP001139125">
    <property type="component" value="Unassembled WGS sequence"/>
</dbReference>
<evidence type="ECO:0000313" key="7">
    <source>
        <dbReference type="Proteomes" id="UP001139125"/>
    </source>
</evidence>
<evidence type="ECO:0000259" key="3">
    <source>
        <dbReference type="Pfam" id="PF00963"/>
    </source>
</evidence>
<dbReference type="Pfam" id="PF00404">
    <property type="entry name" value="Dockerin_1"/>
    <property type="match status" value="1"/>
</dbReference>
<dbReference type="InterPro" id="IPR028203">
    <property type="entry name" value="PSII_CF48-like_dom"/>
</dbReference>
<dbReference type="GO" id="GO:0009523">
    <property type="term" value="C:photosystem II"/>
    <property type="evidence" value="ECO:0007669"/>
    <property type="project" value="UniProtKB-KW"/>
</dbReference>
<dbReference type="Gene3D" id="2.130.10.10">
    <property type="entry name" value="YVTN repeat-like/Quinoprotein amine dehydrogenase"/>
    <property type="match status" value="2"/>
</dbReference>
<feature type="domain" description="Photosynthesis system II assembly factor Ycf48/Hcf136-like" evidence="4">
    <location>
        <begin position="245"/>
        <end position="314"/>
    </location>
</feature>
<proteinExistence type="predicted"/>
<dbReference type="GO" id="GO:0015979">
    <property type="term" value="P:photosynthesis"/>
    <property type="evidence" value="ECO:0007669"/>
    <property type="project" value="UniProtKB-KW"/>
</dbReference>
<evidence type="ECO:0000256" key="2">
    <source>
        <dbReference type="ARBA" id="ARBA00023276"/>
    </source>
</evidence>
<dbReference type="NCBIfam" id="TIGR04183">
    <property type="entry name" value="Por_Secre_tail"/>
    <property type="match status" value="1"/>
</dbReference>
<evidence type="ECO:0000256" key="1">
    <source>
        <dbReference type="ARBA" id="ARBA00022531"/>
    </source>
</evidence>
<dbReference type="InterPro" id="IPR026444">
    <property type="entry name" value="Secre_tail"/>
</dbReference>
<accession>A0A9X2L359</accession>
<evidence type="ECO:0000259" key="4">
    <source>
        <dbReference type="Pfam" id="PF14870"/>
    </source>
</evidence>
<dbReference type="SUPFAM" id="SSF63446">
    <property type="entry name" value="Type I dockerin domain"/>
    <property type="match status" value="1"/>
</dbReference>